<dbReference type="EMBL" id="CP022415">
    <property type="protein sequence ID" value="ASM72920.1"/>
    <property type="molecule type" value="Genomic_DNA"/>
</dbReference>
<keyword evidence="2" id="KW-1185">Reference proteome</keyword>
<dbReference type="AlphaFoldDB" id="A0A221K203"/>
<name>A0A221K203_9RHOB</name>
<accession>A0A221K203</accession>
<organism evidence="1 2">
    <name type="scientific">Pseudosulfitobacter pseudonitzschiae</name>
    <dbReference type="NCBI Taxonomy" id="1402135"/>
    <lineage>
        <taxon>Bacteria</taxon>
        <taxon>Pseudomonadati</taxon>
        <taxon>Pseudomonadota</taxon>
        <taxon>Alphaproteobacteria</taxon>
        <taxon>Rhodobacterales</taxon>
        <taxon>Roseobacteraceae</taxon>
        <taxon>Pseudosulfitobacter</taxon>
    </lineage>
</organism>
<gene>
    <name evidence="1" type="ORF">SULPSESMR1_02119</name>
</gene>
<protein>
    <recommendedName>
        <fullName evidence="3">DNA-binding protein</fullName>
    </recommendedName>
</protein>
<evidence type="ECO:0000313" key="1">
    <source>
        <dbReference type="EMBL" id="ASM72920.1"/>
    </source>
</evidence>
<evidence type="ECO:0008006" key="3">
    <source>
        <dbReference type="Google" id="ProtNLM"/>
    </source>
</evidence>
<proteinExistence type="predicted"/>
<sequence length="81" mass="9234">MTKPLETPKELADRVGLPVTNIRYLIREDMLDHIYTAPGQRNPKIPNGAWEKYVSQFTVKAQKAASRMSRSGQRNEMASDE</sequence>
<evidence type="ECO:0000313" key="2">
    <source>
        <dbReference type="Proteomes" id="UP000199754"/>
    </source>
</evidence>
<dbReference type="OrthoDB" id="7863944at2"/>
<dbReference type="RefSeq" id="WP_089420764.1">
    <property type="nucleotide sequence ID" value="NZ_CP022415.1"/>
</dbReference>
<dbReference type="Proteomes" id="UP000199754">
    <property type="component" value="Chromosome"/>
</dbReference>
<reference evidence="1 2" key="1">
    <citation type="submission" date="2017-07" db="EMBL/GenBank/DDBJ databases">
        <title>Genome Sequence of Sulfitobacter pseudonitzschiae Strain SMR1 Isolated from a culture of the Diatom Skeletonema marinoi.</title>
        <authorList>
            <person name="Topel M."/>
            <person name="Pinder M.I.M."/>
            <person name="Johansson O.N."/>
            <person name="Kourtchenko O."/>
            <person name="Godhe A."/>
            <person name="Clarke A.K."/>
        </authorList>
    </citation>
    <scope>NUCLEOTIDE SEQUENCE [LARGE SCALE GENOMIC DNA]</scope>
    <source>
        <strain evidence="1 2">SMR1</strain>
    </source>
</reference>
<dbReference type="KEGG" id="spse:SULPSESMR1_02119"/>